<evidence type="ECO:0000313" key="2">
    <source>
        <dbReference type="EMBL" id="MBB3917280.1"/>
    </source>
</evidence>
<evidence type="ECO:0000256" key="1">
    <source>
        <dbReference type="SAM" id="MobiDB-lite"/>
    </source>
</evidence>
<name>A0A7W6BF28_9HYPH</name>
<reference evidence="2 3" key="1">
    <citation type="submission" date="2020-08" db="EMBL/GenBank/DDBJ databases">
        <title>Genomic Encyclopedia of Type Strains, Phase IV (KMG-IV): sequencing the most valuable type-strain genomes for metagenomic binning, comparative biology and taxonomic classification.</title>
        <authorList>
            <person name="Goeker M."/>
        </authorList>
    </citation>
    <scope>NUCLEOTIDE SEQUENCE [LARGE SCALE GENOMIC DNA]</scope>
    <source>
        <strain evidence="2 3">DSM 19331</strain>
    </source>
</reference>
<gene>
    <name evidence="2" type="ORF">GGQ65_004596</name>
</gene>
<proteinExistence type="predicted"/>
<evidence type="ECO:0000313" key="3">
    <source>
        <dbReference type="Proteomes" id="UP000545490"/>
    </source>
</evidence>
<organism evidence="2 3">
    <name type="scientific">Rhizobium fabae</name>
    <dbReference type="NCBI Taxonomy" id="573179"/>
    <lineage>
        <taxon>Bacteria</taxon>
        <taxon>Pseudomonadati</taxon>
        <taxon>Pseudomonadota</taxon>
        <taxon>Alphaproteobacteria</taxon>
        <taxon>Hyphomicrobiales</taxon>
        <taxon>Rhizobiaceae</taxon>
        <taxon>Rhizobium/Agrobacterium group</taxon>
        <taxon>Rhizobium</taxon>
    </lineage>
</organism>
<dbReference type="EMBL" id="JACIDG010000012">
    <property type="protein sequence ID" value="MBB3917280.1"/>
    <property type="molecule type" value="Genomic_DNA"/>
</dbReference>
<feature type="region of interest" description="Disordered" evidence="1">
    <location>
        <begin position="1"/>
        <end position="25"/>
    </location>
</feature>
<accession>A0A7W6BF28</accession>
<comment type="caution">
    <text evidence="2">The sequence shown here is derived from an EMBL/GenBank/DDBJ whole genome shotgun (WGS) entry which is preliminary data.</text>
</comment>
<dbReference type="AlphaFoldDB" id="A0A7W6BF28"/>
<sequence>MARAQDIHSTVSAPDRGGDDDQGDEPIYFFEFVRINEP</sequence>
<protein>
    <submittedName>
        <fullName evidence="2">Uncharacterized protein</fullName>
    </submittedName>
</protein>
<dbReference type="Proteomes" id="UP000545490">
    <property type="component" value="Unassembled WGS sequence"/>
</dbReference>